<comment type="caution">
    <text evidence="2">The sequence shown here is derived from an EMBL/GenBank/DDBJ whole genome shotgun (WGS) entry which is preliminary data.</text>
</comment>
<name>A0ABT4T0V9_9ACTN</name>
<dbReference type="InterPro" id="IPR050789">
    <property type="entry name" value="Diverse_Enzym_Activities"/>
</dbReference>
<dbReference type="Proteomes" id="UP001212498">
    <property type="component" value="Unassembled WGS sequence"/>
</dbReference>
<dbReference type="RefSeq" id="WP_271277296.1">
    <property type="nucleotide sequence ID" value="NZ_BAABFD010000012.1"/>
</dbReference>
<dbReference type="SUPFAM" id="SSF56601">
    <property type="entry name" value="beta-lactamase/transpeptidase-like"/>
    <property type="match status" value="1"/>
</dbReference>
<dbReference type="Gene3D" id="3.40.710.10">
    <property type="entry name" value="DD-peptidase/beta-lactamase superfamily"/>
    <property type="match status" value="1"/>
</dbReference>
<reference evidence="2 3" key="1">
    <citation type="submission" date="2022-11" db="EMBL/GenBank/DDBJ databases">
        <title>Nonomuraea corallina sp. nov., a new species of the genus Nonomuraea isolated from sea side sediment in Thai sea.</title>
        <authorList>
            <person name="Ngamcharungchit C."/>
            <person name="Matsumoto A."/>
            <person name="Suriyachadkun C."/>
            <person name="Panbangred W."/>
            <person name="Inahashi Y."/>
            <person name="Intra B."/>
        </authorList>
    </citation>
    <scope>NUCLEOTIDE SEQUENCE [LARGE SCALE GENOMIC DNA]</scope>
    <source>
        <strain evidence="2 3">DSM 43553</strain>
    </source>
</reference>
<accession>A0ABT4T0V9</accession>
<dbReference type="Pfam" id="PF00144">
    <property type="entry name" value="Beta-lactamase"/>
    <property type="match status" value="1"/>
</dbReference>
<evidence type="ECO:0000259" key="1">
    <source>
        <dbReference type="Pfam" id="PF00144"/>
    </source>
</evidence>
<dbReference type="EMBL" id="JAPNUD010000052">
    <property type="protein sequence ID" value="MDA0642858.1"/>
    <property type="molecule type" value="Genomic_DNA"/>
</dbReference>
<keyword evidence="2" id="KW-0378">Hydrolase</keyword>
<dbReference type="InterPro" id="IPR001466">
    <property type="entry name" value="Beta-lactam-related"/>
</dbReference>
<dbReference type="GO" id="GO:0016787">
    <property type="term" value="F:hydrolase activity"/>
    <property type="evidence" value="ECO:0007669"/>
    <property type="project" value="UniProtKB-KW"/>
</dbReference>
<evidence type="ECO:0000313" key="3">
    <source>
        <dbReference type="Proteomes" id="UP001212498"/>
    </source>
</evidence>
<organism evidence="2 3">
    <name type="scientific">Nonomuraea ferruginea</name>
    <dbReference type="NCBI Taxonomy" id="46174"/>
    <lineage>
        <taxon>Bacteria</taxon>
        <taxon>Bacillati</taxon>
        <taxon>Actinomycetota</taxon>
        <taxon>Actinomycetes</taxon>
        <taxon>Streptosporangiales</taxon>
        <taxon>Streptosporangiaceae</taxon>
        <taxon>Nonomuraea</taxon>
    </lineage>
</organism>
<evidence type="ECO:0000313" key="2">
    <source>
        <dbReference type="EMBL" id="MDA0642858.1"/>
    </source>
</evidence>
<proteinExistence type="predicted"/>
<gene>
    <name evidence="2" type="ORF">OUY24_19700</name>
</gene>
<sequence>MTGMVDRLDAVLNAGEAPGLHGIVVVQRGERVLERYGAGQDFRLGDPLGHVTFDAGTPHDVRSITKSVVALLYGIALESGLVPDPGERLLDQFPAHRDLADAALTVEHALTMTLGLEWDESVPYTSAANSEIAMEEAPDRYRYVLERPIVEEPGTRWSYCGGATALLGGIIARGAGRPLDEYARQVLFEPLGIGAFEWTKGADGVPLAAAGLRLTPRDLAAIGVMVLRGGDGVVPESWLREALRPRVPIDGDRHYGYHWYVETGATPAVSASGNGGQRLLVIPSRDLVVAVTAGDYDVFDRPGTAAVLDAVLRD</sequence>
<dbReference type="InterPro" id="IPR012338">
    <property type="entry name" value="Beta-lactam/transpept-like"/>
</dbReference>
<feature type="domain" description="Beta-lactamase-related" evidence="1">
    <location>
        <begin position="17"/>
        <end position="296"/>
    </location>
</feature>
<dbReference type="PANTHER" id="PTHR43283">
    <property type="entry name" value="BETA-LACTAMASE-RELATED"/>
    <property type="match status" value="1"/>
</dbReference>
<dbReference type="PANTHER" id="PTHR43283:SF7">
    <property type="entry name" value="BETA-LACTAMASE-RELATED DOMAIN-CONTAINING PROTEIN"/>
    <property type="match status" value="1"/>
</dbReference>
<keyword evidence="3" id="KW-1185">Reference proteome</keyword>
<protein>
    <submittedName>
        <fullName evidence="2">Serine hydrolase</fullName>
    </submittedName>
</protein>